<evidence type="ECO:0000313" key="4">
    <source>
        <dbReference type="Proteomes" id="UP000028027"/>
    </source>
</evidence>
<dbReference type="Pfam" id="PF00501">
    <property type="entry name" value="AMP-binding"/>
    <property type="match status" value="1"/>
</dbReference>
<dbReference type="PATRIC" id="fig|1502292.3.peg.1116"/>
<evidence type="ECO:0000259" key="2">
    <source>
        <dbReference type="Pfam" id="PF13193"/>
    </source>
</evidence>
<dbReference type="PANTHER" id="PTHR43201">
    <property type="entry name" value="ACYL-COA SYNTHETASE"/>
    <property type="match status" value="1"/>
</dbReference>
<dbReference type="InterPro" id="IPR000873">
    <property type="entry name" value="AMP-dep_synth/lig_dom"/>
</dbReference>
<reference evidence="3 4" key="1">
    <citation type="submission" date="2014-06" db="EMBL/GenBank/DDBJ databases">
        <authorList>
            <person name="Ngugi D.K."/>
            <person name="Blom J."/>
            <person name="Alam I."/>
            <person name="Rashid M."/>
            <person name="Ba Alawi W."/>
            <person name="Zhang G."/>
            <person name="Hikmawan T."/>
            <person name="Guan Y."/>
            <person name="Antunes A."/>
            <person name="Siam R."/>
            <person name="Eldorry H."/>
            <person name="Bajic V."/>
            <person name="Stingl U."/>
        </authorList>
    </citation>
    <scope>NUCLEOTIDE SEQUENCE [LARGE SCALE GENOMIC DNA]</scope>
    <source>
        <strain evidence="3">SCGC AAA799-E16</strain>
    </source>
</reference>
<organism evidence="3 4">
    <name type="scientific">Marine Group I thaumarchaeote SCGC AAA799-E16</name>
    <dbReference type="NCBI Taxonomy" id="1502292"/>
    <lineage>
        <taxon>Archaea</taxon>
        <taxon>Nitrososphaerota</taxon>
        <taxon>Marine Group I</taxon>
    </lineage>
</organism>
<name>A0A081S5B3_9ARCH</name>
<dbReference type="InterPro" id="IPR045851">
    <property type="entry name" value="AMP-bd_C_sf"/>
</dbReference>
<protein>
    <submittedName>
        <fullName evidence="3">2-succinylbenzoate--CoA ligase protein</fullName>
        <ecNumber evidence="3">6.2.1.3</ecNumber>
    </submittedName>
</protein>
<dbReference type="Proteomes" id="UP000028027">
    <property type="component" value="Unassembled WGS sequence"/>
</dbReference>
<feature type="domain" description="AMP-dependent synthetase/ligase" evidence="1">
    <location>
        <begin position="9"/>
        <end position="346"/>
    </location>
</feature>
<dbReference type="EC" id="6.2.1.3" evidence="3"/>
<evidence type="ECO:0000259" key="1">
    <source>
        <dbReference type="Pfam" id="PF00501"/>
    </source>
</evidence>
<gene>
    <name evidence="3" type="primary">menE</name>
    <name evidence="3" type="ORF">AAA799E16_01215</name>
</gene>
<dbReference type="GO" id="GO:0031956">
    <property type="term" value="F:medium-chain fatty acid-CoA ligase activity"/>
    <property type="evidence" value="ECO:0007669"/>
    <property type="project" value="TreeGrafter"/>
</dbReference>
<sequence length="483" mass="54991">MTNITDYLQKQKQSNPDKIFVKTENSCITFKETFDRVEKLSSIINQFPEKTVISIMFDNSIEFIISYFAIIKSNCIVHIMSPTISKMNFSKQIKSCDPKMILTLNKFKKEFDDVEKSCNLVDFYEFEKQNHVSKINEFSEIASLLYTSGTTSSPKGVPIRNSNIMFTTKNISNILEYNNSDIDVMPLSLSHSFGLGCLHVSLYVGSTFILHKNSMNVLDIISSVKENNATTFAAVPTTLTSIVNNFPEKFAEKCKGLRLIITNSTKISKDTVQKILKLLPNTKLATYYGLTEASRSTFMIFNETENKDESVGKVAPGVKIKIVKDKEESKNGEIWIKGENVIENYWNSEFPEKFSDGWLKTGDVGYFDVDKFLYLTGRKDDIINIGGEKVNPIEIENVVKTMDLVEEAIAIGIKHELFGQVVKLLIKTVGNEKMNTSHIITHCKKNLERYKIPLEVEFVPDFPKNEHGKIIRFKIRDNHHEGN</sequence>
<dbReference type="Pfam" id="PF13193">
    <property type="entry name" value="AMP-binding_C"/>
    <property type="match status" value="1"/>
</dbReference>
<dbReference type="EMBL" id="JNVL01000016">
    <property type="protein sequence ID" value="KER06116.1"/>
    <property type="molecule type" value="Genomic_DNA"/>
</dbReference>
<evidence type="ECO:0000313" key="3">
    <source>
        <dbReference type="EMBL" id="KER06116.1"/>
    </source>
</evidence>
<dbReference type="PANTHER" id="PTHR43201:SF32">
    <property type="entry name" value="2-SUCCINYLBENZOATE--COA LIGASE, CHLOROPLASTIC_PEROXISOMAL"/>
    <property type="match status" value="1"/>
</dbReference>
<proteinExistence type="predicted"/>
<comment type="caution">
    <text evidence="3">The sequence shown here is derived from an EMBL/GenBank/DDBJ whole genome shotgun (WGS) entry which is preliminary data.</text>
</comment>
<dbReference type="GO" id="GO:0004467">
    <property type="term" value="F:long-chain fatty acid-CoA ligase activity"/>
    <property type="evidence" value="ECO:0007669"/>
    <property type="project" value="UniProtKB-EC"/>
</dbReference>
<dbReference type="Gene3D" id="3.40.50.12780">
    <property type="entry name" value="N-terminal domain of ligase-like"/>
    <property type="match status" value="1"/>
</dbReference>
<dbReference type="InterPro" id="IPR042099">
    <property type="entry name" value="ANL_N_sf"/>
</dbReference>
<dbReference type="InterPro" id="IPR020845">
    <property type="entry name" value="AMP-binding_CS"/>
</dbReference>
<keyword evidence="3" id="KW-0436">Ligase</keyword>
<dbReference type="InterPro" id="IPR025110">
    <property type="entry name" value="AMP-bd_C"/>
</dbReference>
<dbReference type="SUPFAM" id="SSF56801">
    <property type="entry name" value="Acetyl-CoA synthetase-like"/>
    <property type="match status" value="1"/>
</dbReference>
<dbReference type="AlphaFoldDB" id="A0A081S5B3"/>
<dbReference type="CDD" id="cd04433">
    <property type="entry name" value="AFD_class_I"/>
    <property type="match status" value="1"/>
</dbReference>
<keyword evidence="4" id="KW-1185">Reference proteome</keyword>
<feature type="domain" description="AMP-binding enzyme C-terminal" evidence="2">
    <location>
        <begin position="394"/>
        <end position="469"/>
    </location>
</feature>
<accession>A0A081S5B3</accession>
<dbReference type="PROSITE" id="PS00455">
    <property type="entry name" value="AMP_BINDING"/>
    <property type="match status" value="1"/>
</dbReference>
<dbReference type="Gene3D" id="3.30.300.30">
    <property type="match status" value="1"/>
</dbReference>